<feature type="compositionally biased region" description="Pro residues" evidence="2">
    <location>
        <begin position="58"/>
        <end position="69"/>
    </location>
</feature>
<feature type="compositionally biased region" description="Basic residues" evidence="2">
    <location>
        <begin position="35"/>
        <end position="44"/>
    </location>
</feature>
<feature type="compositionally biased region" description="Polar residues" evidence="2">
    <location>
        <begin position="74"/>
        <end position="86"/>
    </location>
</feature>
<dbReference type="Proteomes" id="UP000801492">
    <property type="component" value="Unassembled WGS sequence"/>
</dbReference>
<feature type="region of interest" description="Disordered" evidence="2">
    <location>
        <begin position="965"/>
        <end position="990"/>
    </location>
</feature>
<protein>
    <submittedName>
        <fullName evidence="3">Uncharacterized protein</fullName>
    </submittedName>
</protein>
<evidence type="ECO:0000256" key="2">
    <source>
        <dbReference type="SAM" id="MobiDB-lite"/>
    </source>
</evidence>
<organism evidence="3 4">
    <name type="scientific">Ignelater luminosus</name>
    <name type="common">Cucubano</name>
    <name type="synonym">Pyrophorus luminosus</name>
    <dbReference type="NCBI Taxonomy" id="2038154"/>
    <lineage>
        <taxon>Eukaryota</taxon>
        <taxon>Metazoa</taxon>
        <taxon>Ecdysozoa</taxon>
        <taxon>Arthropoda</taxon>
        <taxon>Hexapoda</taxon>
        <taxon>Insecta</taxon>
        <taxon>Pterygota</taxon>
        <taxon>Neoptera</taxon>
        <taxon>Endopterygota</taxon>
        <taxon>Coleoptera</taxon>
        <taxon>Polyphaga</taxon>
        <taxon>Elateriformia</taxon>
        <taxon>Elateroidea</taxon>
        <taxon>Elateridae</taxon>
        <taxon>Agrypninae</taxon>
        <taxon>Pyrophorini</taxon>
        <taxon>Ignelater</taxon>
    </lineage>
</organism>
<proteinExistence type="predicted"/>
<sequence>MTLRFTTPLYQSARSPPGWARAEELVAVHTETQRKQIRKRKPNKSQRECEAAPHEEPPAQPTPVPPPLPRTESHPISDQQRSQEAITRSYDRATKQAQLCDARAKSPISVHSSEAAPTHDDGFREVARPIESRHHAPSVEEPHPASTANCFCREHNSLLDEVKRLKNNFESSKIEQERLTNQLKGCQGYESELKKYMEKCNALEHELGEYKRNIEKVVGEFEKEKVSLIASAEDMDKLNKKVIEKDEELILNKEKVCEYKSENDALRMQVHGLKQVLSASGSGDVARELADTQEKMTFFQSQYYQLLSEKNYLIEQIQTANVERGALNQFQNNYYQFIQVQQQDLEALNRENMGLRQQLEMEKSQVLALKVERSKLKEEKNIMRQIYHQLKNEISRVQKLQGEVTGMSIEANRLAIIAEYNKQLGEKLQCEVAERDEKISELQGNVVKLNNAQVENARDKVALCVELTEACTLNDQLNNSLVAEHQKSAHLDESKKQLESSASMQLKALEEMQRTERAALKELLKDFKNVVMQRDNLLVAQNEYLQQISDLRGNAVIQARNIEGMNEKYINAIQDVENLDSRLKQSESDLKKLDGVIRDNQNVIKRLEDEIKQLKDQNESLESTKSYLQNTVQKLHNDLDESRKADLENRQLLRKNKKRLEILQSTLDQNNDVLMKTTKENETLGLEIAHLNQEYETLYSNYASNLATEEILKKEIQEMQASLDHKNKEIRRLEEVVAEKDLDLIQLQEYSKDLTKQLKEMQASVEDKEAQSKLLVETNATLLHLQNTLTSIQTEHKECHVTISLLTEEKRKLQGDLKAQLQEMETNCAYQKTYIEELIREYNEQKQEMEADLQILTARLDDTREEYENEKVAHRKLLVAHKDLAYKMLKCVRMLVDEKLNKEKAQSNAFNLSQKVAHSSVESTLKVVSDELEELKARINDLTSDKKNLQDVLSNLQELYKKSLAKSHHTSESHLDVVKRKPKGSITSSKSAKIITLRETKSKLQSSEERTKKLKEELEKCQMLIRDLKNNISNLNQKLTVAEFQRCEVSLRLHEIEAKLKTEQSMNTQLMDINQTIVAEILKMERENIITHYVSETLLGLIHGQQWDIMEFISHLQLQKYESILNEIDSEHKKCENLKQEVEKETNKLIAVRIATEKNIAREQVFRVIVKIFSSIFDVHYLYSEDISKSEFEDLRKLSNCKFYVVQVYISKLFQKKLINQSWMININIRNSKMCINKNIGMKRKHIDDYILTVIPFDASTEIAVVNTTLFTCFEDFFHSFKISTINIDISYHFSSYEKLSNISPLVKILQNYNSNLNQDLLKIPTIEYNFKCKCSAKHFFESVVKNCYHRLKPEVFSMFISENDTKVISVPFSIASKNDTIIKLDNTENTLNITCNLQDSHLIKKYFIEEINCQSVSIEKIWLVGLTNIKQYIRSELGQSKIDPDNLKIIYEELRKLIFDLPV</sequence>
<evidence type="ECO:0000256" key="1">
    <source>
        <dbReference type="SAM" id="Coils"/>
    </source>
</evidence>
<feature type="region of interest" description="Disordered" evidence="2">
    <location>
        <begin position="30"/>
        <end position="122"/>
    </location>
</feature>
<feature type="coiled-coil region" evidence="1">
    <location>
        <begin position="562"/>
        <end position="631"/>
    </location>
</feature>
<keyword evidence="4" id="KW-1185">Reference proteome</keyword>
<evidence type="ECO:0000313" key="4">
    <source>
        <dbReference type="Proteomes" id="UP000801492"/>
    </source>
</evidence>
<name>A0A8K0GGG9_IGNLU</name>
<keyword evidence="1" id="KW-0175">Coiled coil</keyword>
<dbReference type="OrthoDB" id="6784135at2759"/>
<reference evidence="3" key="1">
    <citation type="submission" date="2019-08" db="EMBL/GenBank/DDBJ databases">
        <title>The genome of the North American firefly Photinus pyralis.</title>
        <authorList>
            <consortium name="Photinus pyralis genome working group"/>
            <person name="Fallon T.R."/>
            <person name="Sander Lower S.E."/>
            <person name="Weng J.-K."/>
        </authorList>
    </citation>
    <scope>NUCLEOTIDE SEQUENCE</scope>
    <source>
        <strain evidence="3">TRF0915ILg1</strain>
        <tissue evidence="3">Whole body</tissue>
    </source>
</reference>
<feature type="coiled-coil region" evidence="1">
    <location>
        <begin position="674"/>
        <end position="771"/>
    </location>
</feature>
<feature type="coiled-coil region" evidence="1">
    <location>
        <begin position="997"/>
        <end position="1045"/>
    </location>
</feature>
<feature type="compositionally biased region" description="Basic and acidic residues" evidence="2">
    <location>
        <begin position="45"/>
        <end position="57"/>
    </location>
</feature>
<feature type="coiled-coil region" evidence="1">
    <location>
        <begin position="338"/>
        <end position="393"/>
    </location>
</feature>
<gene>
    <name evidence="3" type="ORF">ILUMI_02409</name>
</gene>
<accession>A0A8K0GGG9</accession>
<evidence type="ECO:0000313" key="3">
    <source>
        <dbReference type="EMBL" id="KAF2903765.1"/>
    </source>
</evidence>
<feature type="coiled-coil region" evidence="1">
    <location>
        <begin position="155"/>
        <end position="220"/>
    </location>
</feature>
<feature type="coiled-coil region" evidence="1">
    <location>
        <begin position="1118"/>
        <end position="1155"/>
    </location>
</feature>
<comment type="caution">
    <text evidence="3">The sequence shown here is derived from an EMBL/GenBank/DDBJ whole genome shotgun (WGS) entry which is preliminary data.</text>
</comment>
<feature type="coiled-coil region" evidence="1">
    <location>
        <begin position="803"/>
        <end position="873"/>
    </location>
</feature>
<feature type="compositionally biased region" description="Basic and acidic residues" evidence="2">
    <location>
        <begin position="969"/>
        <end position="979"/>
    </location>
</feature>
<dbReference type="EMBL" id="VTPC01000937">
    <property type="protein sequence ID" value="KAF2903765.1"/>
    <property type="molecule type" value="Genomic_DNA"/>
</dbReference>